<feature type="chain" id="PRO_5035318043" evidence="4">
    <location>
        <begin position="18"/>
        <end position="189"/>
    </location>
</feature>
<name>A0A8J6UG01_9FLAO</name>
<evidence type="ECO:0000256" key="2">
    <source>
        <dbReference type="ARBA" id="ARBA00022729"/>
    </source>
</evidence>
<feature type="domain" description="Blue (type 1) copper" evidence="5">
    <location>
        <begin position="34"/>
        <end position="104"/>
    </location>
</feature>
<keyword evidence="8" id="KW-1185">Reference proteome</keyword>
<keyword evidence="1" id="KW-0479">Metal-binding</keyword>
<dbReference type="NCBIfam" id="TIGR04183">
    <property type="entry name" value="Por_Secre_tail"/>
    <property type="match status" value="1"/>
</dbReference>
<evidence type="ECO:0000259" key="5">
    <source>
        <dbReference type="Pfam" id="PF00127"/>
    </source>
</evidence>
<feature type="signal peptide" evidence="4">
    <location>
        <begin position="1"/>
        <end position="17"/>
    </location>
</feature>
<dbReference type="PANTHER" id="PTHR36507:SF1">
    <property type="entry name" value="BLL1555 PROTEIN"/>
    <property type="match status" value="1"/>
</dbReference>
<evidence type="ECO:0000256" key="1">
    <source>
        <dbReference type="ARBA" id="ARBA00022723"/>
    </source>
</evidence>
<keyword evidence="2 4" id="KW-0732">Signal</keyword>
<dbReference type="InterPro" id="IPR008972">
    <property type="entry name" value="Cupredoxin"/>
</dbReference>
<dbReference type="InterPro" id="IPR000923">
    <property type="entry name" value="BlueCu_1"/>
</dbReference>
<comment type="caution">
    <text evidence="7">The sequence shown here is derived from an EMBL/GenBank/DDBJ whole genome shotgun (WGS) entry which is preliminary data.</text>
</comment>
<dbReference type="Gene3D" id="2.60.40.420">
    <property type="entry name" value="Cupredoxins - blue copper proteins"/>
    <property type="match status" value="1"/>
</dbReference>
<dbReference type="Proteomes" id="UP000602057">
    <property type="component" value="Unassembled WGS sequence"/>
</dbReference>
<accession>A0A8J6UG01</accession>
<dbReference type="SUPFAM" id="SSF49503">
    <property type="entry name" value="Cupredoxins"/>
    <property type="match status" value="1"/>
</dbReference>
<dbReference type="GO" id="GO:0005507">
    <property type="term" value="F:copper ion binding"/>
    <property type="evidence" value="ECO:0007669"/>
    <property type="project" value="InterPro"/>
</dbReference>
<protein>
    <submittedName>
        <fullName evidence="7">T9SS type A sorting domain-containing protein</fullName>
    </submittedName>
</protein>
<evidence type="ECO:0000259" key="6">
    <source>
        <dbReference type="Pfam" id="PF18962"/>
    </source>
</evidence>
<dbReference type="RefSeq" id="WP_188215135.1">
    <property type="nucleotide sequence ID" value="NZ_BAABGH010000004.1"/>
</dbReference>
<reference evidence="7" key="1">
    <citation type="journal article" date="2013" name="Int. J. Syst. Evol. Microbiol.">
        <title>Aestuariibaculum suncheonense gen. nov., sp. nov., a marine bacterium of the family Flavobacteriaceae isolated from a tidal flat and emended descriptions of the genera Gaetbulibacter and Tamlana.</title>
        <authorList>
            <person name="Jeong S.H."/>
            <person name="Park M.S."/>
            <person name="Jin H.M."/>
            <person name="Lee K."/>
            <person name="Park W."/>
            <person name="Jeon C.O."/>
        </authorList>
    </citation>
    <scope>NUCLEOTIDE SEQUENCE</scope>
    <source>
        <strain evidence="7">SC17</strain>
    </source>
</reference>
<dbReference type="GO" id="GO:0009055">
    <property type="term" value="F:electron transfer activity"/>
    <property type="evidence" value="ECO:0007669"/>
    <property type="project" value="InterPro"/>
</dbReference>
<dbReference type="PANTHER" id="PTHR36507">
    <property type="entry name" value="BLL1555 PROTEIN"/>
    <property type="match status" value="1"/>
</dbReference>
<evidence type="ECO:0000256" key="3">
    <source>
        <dbReference type="ARBA" id="ARBA00023008"/>
    </source>
</evidence>
<evidence type="ECO:0000256" key="4">
    <source>
        <dbReference type="SAM" id="SignalP"/>
    </source>
</evidence>
<dbReference type="InterPro" id="IPR052721">
    <property type="entry name" value="ET_Amicyanin"/>
</dbReference>
<organism evidence="7 8">
    <name type="scientific">Aestuariibaculum suncheonense</name>
    <dbReference type="NCBI Taxonomy" id="1028745"/>
    <lineage>
        <taxon>Bacteria</taxon>
        <taxon>Pseudomonadati</taxon>
        <taxon>Bacteroidota</taxon>
        <taxon>Flavobacteriia</taxon>
        <taxon>Flavobacteriales</taxon>
        <taxon>Flavobacteriaceae</taxon>
    </lineage>
</organism>
<dbReference type="AlphaFoldDB" id="A0A8J6UG01"/>
<evidence type="ECO:0000313" key="7">
    <source>
        <dbReference type="EMBL" id="MBD0834674.1"/>
    </source>
</evidence>
<feature type="domain" description="Secretion system C-terminal sorting" evidence="6">
    <location>
        <begin position="121"/>
        <end position="187"/>
    </location>
</feature>
<keyword evidence="3" id="KW-0186">Copper</keyword>
<dbReference type="Pfam" id="PF18962">
    <property type="entry name" value="Por_Secre_tail"/>
    <property type="match status" value="1"/>
</dbReference>
<dbReference type="InterPro" id="IPR026444">
    <property type="entry name" value="Secre_tail"/>
</dbReference>
<evidence type="ECO:0000313" key="8">
    <source>
        <dbReference type="Proteomes" id="UP000602057"/>
    </source>
</evidence>
<sequence>MKTFLLLFVFATLGIQAQITHNLNWDTTVGSELNLTINVGDKVIWTWTDNSPHTVESKPGSAENFSSLILTGEGSSFEHTFVSIGTNPYVCGVHPSMGGTITVEQALSNEEFSIKSISLSPNPAKDFLTLNIPNSVNLKTVSIYNILGKEIINTSYLGNKINISNLTSGMYLLKLSTTDSNITKRFIKQ</sequence>
<dbReference type="Pfam" id="PF00127">
    <property type="entry name" value="Copper-bind"/>
    <property type="match status" value="1"/>
</dbReference>
<reference evidence="7" key="2">
    <citation type="submission" date="2020-09" db="EMBL/GenBank/DDBJ databases">
        <authorList>
            <person name="Wu Z."/>
        </authorList>
    </citation>
    <scope>NUCLEOTIDE SEQUENCE</scope>
    <source>
        <strain evidence="7">SC17</strain>
    </source>
</reference>
<gene>
    <name evidence="7" type="ORF">ICJ84_04425</name>
</gene>
<proteinExistence type="predicted"/>
<dbReference type="EMBL" id="JACVXC010000001">
    <property type="protein sequence ID" value="MBD0834674.1"/>
    <property type="molecule type" value="Genomic_DNA"/>
</dbReference>